<feature type="transmembrane region" description="Helical" evidence="1">
    <location>
        <begin position="40"/>
        <end position="59"/>
    </location>
</feature>
<dbReference type="Proteomes" id="UP000679220">
    <property type="component" value="Unassembled WGS sequence"/>
</dbReference>
<gene>
    <name evidence="2" type="ORF">KDU71_20980</name>
</gene>
<keyword evidence="1" id="KW-0472">Membrane</keyword>
<reference evidence="2" key="1">
    <citation type="journal article" date="2018" name="Int. J. Syst. Evol. Microbiol.">
        <title>Carboxylicivirga sediminis sp. nov., isolated from coastal sediment.</title>
        <authorList>
            <person name="Wang F.Q."/>
            <person name="Ren L.H."/>
            <person name="Zou R.J."/>
            <person name="Sun Y.Z."/>
            <person name="Liu X.J."/>
            <person name="Jiang F."/>
            <person name="Liu L.J."/>
        </authorList>
    </citation>
    <scope>NUCLEOTIDE SEQUENCE</scope>
    <source>
        <strain evidence="2">JR1</strain>
    </source>
</reference>
<keyword evidence="3" id="KW-1185">Reference proteome</keyword>
<dbReference type="EMBL" id="JAGTAR010000047">
    <property type="protein sequence ID" value="MBR8538057.1"/>
    <property type="molecule type" value="Genomic_DNA"/>
</dbReference>
<evidence type="ECO:0000313" key="3">
    <source>
        <dbReference type="Proteomes" id="UP000679220"/>
    </source>
</evidence>
<proteinExistence type="predicted"/>
<protein>
    <recommendedName>
        <fullName evidence="4">S-adenosyl-methyltransferase</fullName>
    </recommendedName>
</protein>
<sequence length="126" mass="15002">MKWRMNKIPEFMLSKEEVDELKNISVRDVINGRLFTRSLVAKQLPFALFLAFFAFLYIGNHYRMEEQMREVARLNGELKSLRYEAITTSSELMFMSKQSEVLKKIRAKNLELEELTEPPRRLKVKK</sequence>
<evidence type="ECO:0008006" key="4">
    <source>
        <dbReference type="Google" id="ProtNLM"/>
    </source>
</evidence>
<accession>A0A941F7I5</accession>
<dbReference type="AlphaFoldDB" id="A0A941F7I5"/>
<organism evidence="2 3">
    <name type="scientific">Carboxylicivirga sediminis</name>
    <dbReference type="NCBI Taxonomy" id="2006564"/>
    <lineage>
        <taxon>Bacteria</taxon>
        <taxon>Pseudomonadati</taxon>
        <taxon>Bacteroidota</taxon>
        <taxon>Bacteroidia</taxon>
        <taxon>Marinilabiliales</taxon>
        <taxon>Marinilabiliaceae</taxon>
        <taxon>Carboxylicivirga</taxon>
    </lineage>
</organism>
<dbReference type="InterPro" id="IPR045755">
    <property type="entry name" value="FtsL-like"/>
</dbReference>
<keyword evidence="1" id="KW-0812">Transmembrane</keyword>
<evidence type="ECO:0000313" key="2">
    <source>
        <dbReference type="EMBL" id="MBR8538057.1"/>
    </source>
</evidence>
<comment type="caution">
    <text evidence="2">The sequence shown here is derived from an EMBL/GenBank/DDBJ whole genome shotgun (WGS) entry which is preliminary data.</text>
</comment>
<dbReference type="Pfam" id="PF19579">
    <property type="entry name" value="FtsL_2"/>
    <property type="match status" value="1"/>
</dbReference>
<reference evidence="2" key="2">
    <citation type="submission" date="2021-04" db="EMBL/GenBank/DDBJ databases">
        <authorList>
            <person name="Zhang T."/>
            <person name="Zhang Y."/>
            <person name="Lu D."/>
            <person name="Zuo D."/>
            <person name="Du Z."/>
        </authorList>
    </citation>
    <scope>NUCLEOTIDE SEQUENCE</scope>
    <source>
        <strain evidence="2">JR1</strain>
    </source>
</reference>
<keyword evidence="1" id="KW-1133">Transmembrane helix</keyword>
<name>A0A941F7I5_9BACT</name>
<evidence type="ECO:0000256" key="1">
    <source>
        <dbReference type="SAM" id="Phobius"/>
    </source>
</evidence>